<dbReference type="Proteomes" id="UP000597444">
    <property type="component" value="Unassembled WGS sequence"/>
</dbReference>
<feature type="transmembrane region" description="Helical" evidence="1">
    <location>
        <begin position="88"/>
        <end position="107"/>
    </location>
</feature>
<accession>A0A8J3N6U4</accession>
<name>A0A8J3N6U4_9CHLR</name>
<evidence type="ECO:0000313" key="2">
    <source>
        <dbReference type="EMBL" id="GHO96482.1"/>
    </source>
</evidence>
<feature type="transmembrane region" description="Helical" evidence="1">
    <location>
        <begin position="58"/>
        <end position="76"/>
    </location>
</feature>
<keyword evidence="1" id="KW-0812">Transmembrane</keyword>
<sequence>MVCRTRIGGSEARQLPAGAGALGKYDTGHWEYDWFGYLSPSSLTCAIRQYFACRLADYFCGAVFLALLFGRLAAMIPKGGRPYAYTRLGFGDFAGFWIAWSYWISAWI</sequence>
<keyword evidence="1" id="KW-1133">Transmembrane helix</keyword>
<gene>
    <name evidence="2" type="ORF">KSF_065300</name>
</gene>
<proteinExistence type="predicted"/>
<keyword evidence="1" id="KW-0472">Membrane</keyword>
<organism evidence="2 3">
    <name type="scientific">Reticulibacter mediterranei</name>
    <dbReference type="NCBI Taxonomy" id="2778369"/>
    <lineage>
        <taxon>Bacteria</taxon>
        <taxon>Bacillati</taxon>
        <taxon>Chloroflexota</taxon>
        <taxon>Ktedonobacteria</taxon>
        <taxon>Ktedonobacterales</taxon>
        <taxon>Reticulibacteraceae</taxon>
        <taxon>Reticulibacter</taxon>
    </lineage>
</organism>
<dbReference type="EMBL" id="BNJK01000001">
    <property type="protein sequence ID" value="GHO96482.1"/>
    <property type="molecule type" value="Genomic_DNA"/>
</dbReference>
<evidence type="ECO:0000256" key="1">
    <source>
        <dbReference type="SAM" id="Phobius"/>
    </source>
</evidence>
<protein>
    <submittedName>
        <fullName evidence="2">Uncharacterized protein</fullName>
    </submittedName>
</protein>
<comment type="caution">
    <text evidence="2">The sequence shown here is derived from an EMBL/GenBank/DDBJ whole genome shotgun (WGS) entry which is preliminary data.</text>
</comment>
<evidence type="ECO:0000313" key="3">
    <source>
        <dbReference type="Proteomes" id="UP000597444"/>
    </source>
</evidence>
<dbReference type="Gene3D" id="1.20.1740.10">
    <property type="entry name" value="Amino acid/polyamine transporter I"/>
    <property type="match status" value="1"/>
</dbReference>
<keyword evidence="3" id="KW-1185">Reference proteome</keyword>
<reference evidence="2" key="1">
    <citation type="submission" date="2020-10" db="EMBL/GenBank/DDBJ databases">
        <title>Taxonomic study of unclassified bacteria belonging to the class Ktedonobacteria.</title>
        <authorList>
            <person name="Yabe S."/>
            <person name="Wang C.M."/>
            <person name="Zheng Y."/>
            <person name="Sakai Y."/>
            <person name="Cavaletti L."/>
            <person name="Monciardini P."/>
            <person name="Donadio S."/>
        </authorList>
    </citation>
    <scope>NUCLEOTIDE SEQUENCE</scope>
    <source>
        <strain evidence="2">ID150040</strain>
    </source>
</reference>
<dbReference type="AlphaFoldDB" id="A0A8J3N6U4"/>